<accession>A0A8H7TJR9</accession>
<dbReference type="Proteomes" id="UP000664132">
    <property type="component" value="Unassembled WGS sequence"/>
</dbReference>
<evidence type="ECO:0000313" key="4">
    <source>
        <dbReference type="EMBL" id="KAG4420186.1"/>
    </source>
</evidence>
<feature type="domain" description="DUF6594" evidence="3">
    <location>
        <begin position="58"/>
        <end position="315"/>
    </location>
</feature>
<feature type="transmembrane region" description="Helical" evidence="2">
    <location>
        <begin position="248"/>
        <end position="271"/>
    </location>
</feature>
<feature type="compositionally biased region" description="Polar residues" evidence="1">
    <location>
        <begin position="15"/>
        <end position="36"/>
    </location>
</feature>
<evidence type="ECO:0000256" key="1">
    <source>
        <dbReference type="SAM" id="MobiDB-lite"/>
    </source>
</evidence>
<name>A0A8H7TJR9_9HELO</name>
<keyword evidence="2" id="KW-0472">Membrane</keyword>
<keyword evidence="2" id="KW-0812">Transmembrane</keyword>
<comment type="caution">
    <text evidence="4">The sequence shown here is derived from an EMBL/GenBank/DDBJ whole genome shotgun (WGS) entry which is preliminary data.</text>
</comment>
<evidence type="ECO:0000256" key="2">
    <source>
        <dbReference type="SAM" id="Phobius"/>
    </source>
</evidence>
<dbReference type="InterPro" id="IPR046529">
    <property type="entry name" value="DUF6594"/>
</dbReference>
<reference evidence="4" key="1">
    <citation type="submission" date="2021-02" db="EMBL/GenBank/DDBJ databases">
        <title>Genome sequence Cadophora malorum strain M34.</title>
        <authorList>
            <person name="Stefanovic E."/>
            <person name="Vu D."/>
            <person name="Scully C."/>
            <person name="Dijksterhuis J."/>
            <person name="Roader J."/>
            <person name="Houbraken J."/>
        </authorList>
    </citation>
    <scope>NUCLEOTIDE SEQUENCE</scope>
    <source>
        <strain evidence="4">M34</strain>
    </source>
</reference>
<dbReference type="PANTHER" id="PTHR34502">
    <property type="entry name" value="DUF6594 DOMAIN-CONTAINING PROTEIN-RELATED"/>
    <property type="match status" value="1"/>
</dbReference>
<evidence type="ECO:0000313" key="5">
    <source>
        <dbReference type="Proteomes" id="UP000664132"/>
    </source>
</evidence>
<organism evidence="4 5">
    <name type="scientific">Cadophora malorum</name>
    <dbReference type="NCBI Taxonomy" id="108018"/>
    <lineage>
        <taxon>Eukaryota</taxon>
        <taxon>Fungi</taxon>
        <taxon>Dikarya</taxon>
        <taxon>Ascomycota</taxon>
        <taxon>Pezizomycotina</taxon>
        <taxon>Leotiomycetes</taxon>
        <taxon>Helotiales</taxon>
        <taxon>Ploettnerulaceae</taxon>
        <taxon>Cadophora</taxon>
    </lineage>
</organism>
<feature type="transmembrane region" description="Helical" evidence="2">
    <location>
        <begin position="303"/>
        <end position="321"/>
    </location>
</feature>
<protein>
    <recommendedName>
        <fullName evidence="3">DUF6594 domain-containing protein</fullName>
    </recommendedName>
</protein>
<sequence>MSGETENSIELHASTEPSSPPSTHAGSSIFSTTSSLAPEEPPLMKEEIDVKPWKYIGYRGYVDFIASENDFYIMRRRTVLQDEVVVLEDRLEKVEKEYCRRDAENEHNGSLRKDREERRELMLQIVEALTKYNAFMLQQAELKKFPQAARPDLKSVRNWHFNHGGKDLENGEVDLTCCAISPEEQYYLHHSQDLFSVVPREKAPLRRLLDRSRKFRIASFWRSKDTPGLPIYDQDVITYSSDKRIDRFVTVLIVGIGTVMLLVPMWILQALDKNNHKLGVITAFVVVFLGLVSYATVAKPFETLAATAAYSAVLMVFLQLGSPGGT</sequence>
<proteinExistence type="predicted"/>
<evidence type="ECO:0000259" key="3">
    <source>
        <dbReference type="Pfam" id="PF20237"/>
    </source>
</evidence>
<feature type="transmembrane region" description="Helical" evidence="2">
    <location>
        <begin position="278"/>
        <end position="297"/>
    </location>
</feature>
<dbReference type="OrthoDB" id="5416037at2759"/>
<feature type="region of interest" description="Disordered" evidence="1">
    <location>
        <begin position="1"/>
        <end position="43"/>
    </location>
</feature>
<keyword evidence="5" id="KW-1185">Reference proteome</keyword>
<dbReference type="PANTHER" id="PTHR34502:SF4">
    <property type="entry name" value="DUF6594 DOMAIN-CONTAINING PROTEIN"/>
    <property type="match status" value="1"/>
</dbReference>
<dbReference type="Pfam" id="PF20237">
    <property type="entry name" value="DUF6594"/>
    <property type="match status" value="1"/>
</dbReference>
<gene>
    <name evidence="4" type="ORF">IFR04_006662</name>
</gene>
<keyword evidence="2" id="KW-1133">Transmembrane helix</keyword>
<dbReference type="EMBL" id="JAFJYH010000089">
    <property type="protein sequence ID" value="KAG4420186.1"/>
    <property type="molecule type" value="Genomic_DNA"/>
</dbReference>
<dbReference type="AlphaFoldDB" id="A0A8H7TJR9"/>